<name>A0ABP9XLG8_9FUNG</name>
<dbReference type="PANTHER" id="PTHR22997:SF0">
    <property type="entry name" value="PIH1 DOMAIN-CONTAINING PROTEIN 1"/>
    <property type="match status" value="1"/>
</dbReference>
<organism evidence="3 4">
    <name type="scientific">Helicostylum pulchrum</name>
    <dbReference type="NCBI Taxonomy" id="562976"/>
    <lineage>
        <taxon>Eukaryota</taxon>
        <taxon>Fungi</taxon>
        <taxon>Fungi incertae sedis</taxon>
        <taxon>Mucoromycota</taxon>
        <taxon>Mucoromycotina</taxon>
        <taxon>Mucoromycetes</taxon>
        <taxon>Mucorales</taxon>
        <taxon>Mucorineae</taxon>
        <taxon>Mucoraceae</taxon>
        <taxon>Helicostylum</taxon>
    </lineage>
</organism>
<dbReference type="EMBL" id="BAABUJ010000005">
    <property type="protein sequence ID" value="GAA5795645.1"/>
    <property type="molecule type" value="Genomic_DNA"/>
</dbReference>
<comment type="caution">
    <text evidence="3">The sequence shown here is derived from an EMBL/GenBank/DDBJ whole genome shotgun (WGS) entry which is preliminary data.</text>
</comment>
<dbReference type="InterPro" id="IPR050734">
    <property type="entry name" value="PIH1/Kintoun_subfamily"/>
</dbReference>
<sequence length="301" mass="33864">MPILEELSTEPLSKSLTPEEHQLLFDHIASQIANDPIAFKKLSRAVTATDFNTIQVRPQPGFVCKTAVVSSRNKQYVIGTVVYINICYAAAIPAPSLATEQEIQKALNAGPGAEYKVPLNMGKERTDQGNLIMDACIHPQAYIRSEKDLDYRLYIIELAMEYVEEITSVNLSREFTMPTIRSKGTIPSRIMRLPKPTLLDSIVNQLKKPVTTAKTWKLEADIKLLDNILTVLIPMPDNKNFTSWTIDITTDKLILSIDGTANTILLPNQVDIKSKLNTACYYKKSNLLVVRLQSIERRQYL</sequence>
<dbReference type="Pfam" id="PF08190">
    <property type="entry name" value="PIH1"/>
    <property type="match status" value="1"/>
</dbReference>
<evidence type="ECO:0000256" key="1">
    <source>
        <dbReference type="ARBA" id="ARBA00008511"/>
    </source>
</evidence>
<dbReference type="InterPro" id="IPR012981">
    <property type="entry name" value="PIH1_N"/>
</dbReference>
<dbReference type="Proteomes" id="UP001476247">
    <property type="component" value="Unassembled WGS sequence"/>
</dbReference>
<dbReference type="PANTHER" id="PTHR22997">
    <property type="entry name" value="PIH1 DOMAIN-CONTAINING PROTEIN 1"/>
    <property type="match status" value="1"/>
</dbReference>
<reference evidence="3 4" key="1">
    <citation type="submission" date="2024-04" db="EMBL/GenBank/DDBJ databases">
        <title>genome sequences of Mucor flavus KT1a and Helicostylum pulchrum KT1b strains isolation_sourced from the surface of a dry-aged beef.</title>
        <authorList>
            <person name="Toyotome T."/>
            <person name="Hosono M."/>
            <person name="Torimaru M."/>
            <person name="Fukuda K."/>
            <person name="Mikami N."/>
        </authorList>
    </citation>
    <scope>NUCLEOTIDE SEQUENCE [LARGE SCALE GENOMIC DNA]</scope>
    <source>
        <strain evidence="3 4">KT1b</strain>
    </source>
</reference>
<evidence type="ECO:0000313" key="3">
    <source>
        <dbReference type="EMBL" id="GAA5795645.1"/>
    </source>
</evidence>
<protein>
    <recommendedName>
        <fullName evidence="2">PIH1 N-terminal domain-containing protein</fullName>
    </recommendedName>
</protein>
<keyword evidence="4" id="KW-1185">Reference proteome</keyword>
<accession>A0ABP9XLG8</accession>
<evidence type="ECO:0000313" key="4">
    <source>
        <dbReference type="Proteomes" id="UP001476247"/>
    </source>
</evidence>
<feature type="domain" description="PIH1 N-terminal" evidence="2">
    <location>
        <begin position="53"/>
        <end position="196"/>
    </location>
</feature>
<proteinExistence type="inferred from homology"/>
<comment type="similarity">
    <text evidence="1">Belongs to the PIH1 family.</text>
</comment>
<evidence type="ECO:0000259" key="2">
    <source>
        <dbReference type="Pfam" id="PF08190"/>
    </source>
</evidence>
<gene>
    <name evidence="3" type="ORF">HPULCUR_001007</name>
</gene>